<reference evidence="2" key="1">
    <citation type="submission" date="2018-11" db="EMBL/GenBank/DDBJ databases">
        <authorList>
            <person name="Alioto T."/>
            <person name="Alioto T."/>
        </authorList>
    </citation>
    <scope>NUCLEOTIDE SEQUENCE</scope>
</reference>
<dbReference type="PANTHER" id="PTHR47526">
    <property type="entry name" value="ATP-DEPENDENT DNA HELICASE"/>
    <property type="match status" value="1"/>
</dbReference>
<feature type="domain" description="YqaJ viral recombinase" evidence="1">
    <location>
        <begin position="11"/>
        <end position="125"/>
    </location>
</feature>
<dbReference type="InterPro" id="IPR011335">
    <property type="entry name" value="Restrct_endonuc-II-like"/>
</dbReference>
<dbReference type="SUPFAM" id="SSF52980">
    <property type="entry name" value="Restriction endonuclease-like"/>
    <property type="match status" value="1"/>
</dbReference>
<dbReference type="GO" id="GO:0006281">
    <property type="term" value="P:DNA repair"/>
    <property type="evidence" value="ECO:0007669"/>
    <property type="project" value="UniProtKB-ARBA"/>
</dbReference>
<name>A0A8B6FZB7_MYTGA</name>
<dbReference type="Pfam" id="PF09588">
    <property type="entry name" value="YqaJ"/>
    <property type="match status" value="1"/>
</dbReference>
<sequence>MKYKPIDLSRVKPIQWGLKHEITALKQMTKLFEPKHTNLQIIQPGLLVDRTYSYLRASPDAIMTCDCHGTTVIEIKCPYSCRYLTPTVAICQKKITYVGMEKENMVLVKGHQYGYYEQIQTQLNVCKENNAKLVIWTTKGLLTIDVPFDEIYWTTIMLPAIRSFFEMHIAPEILTGRLKKSLNSQEQLGSFLGIAQELGSFLSPQVIPVEENRFIPGDRLRFIPVEENRFIPGDRPRK</sequence>
<dbReference type="CDD" id="cd22343">
    <property type="entry name" value="PDDEXK_lambda_exonuclease-like"/>
    <property type="match status" value="1"/>
</dbReference>
<dbReference type="InterPro" id="IPR019080">
    <property type="entry name" value="YqaJ_viral_recombinase"/>
</dbReference>
<accession>A0A8B6FZB7</accession>
<comment type="caution">
    <text evidence="2">The sequence shown here is derived from an EMBL/GenBank/DDBJ whole genome shotgun (WGS) entry which is preliminary data.</text>
</comment>
<proteinExistence type="predicted"/>
<evidence type="ECO:0000259" key="1">
    <source>
        <dbReference type="Pfam" id="PF09588"/>
    </source>
</evidence>
<dbReference type="PANTHER" id="PTHR47526:SF3">
    <property type="entry name" value="PHD-TYPE DOMAIN-CONTAINING PROTEIN"/>
    <property type="match status" value="1"/>
</dbReference>
<evidence type="ECO:0000313" key="2">
    <source>
        <dbReference type="EMBL" id="VDI56631.1"/>
    </source>
</evidence>
<evidence type="ECO:0000313" key="3">
    <source>
        <dbReference type="Proteomes" id="UP000596742"/>
    </source>
</evidence>
<keyword evidence="3" id="KW-1185">Reference proteome</keyword>
<gene>
    <name evidence="2" type="ORF">MGAL_10B058125</name>
</gene>
<dbReference type="OrthoDB" id="6062130at2759"/>
<organism evidence="2 3">
    <name type="scientific">Mytilus galloprovincialis</name>
    <name type="common">Mediterranean mussel</name>
    <dbReference type="NCBI Taxonomy" id="29158"/>
    <lineage>
        <taxon>Eukaryota</taxon>
        <taxon>Metazoa</taxon>
        <taxon>Spiralia</taxon>
        <taxon>Lophotrochozoa</taxon>
        <taxon>Mollusca</taxon>
        <taxon>Bivalvia</taxon>
        <taxon>Autobranchia</taxon>
        <taxon>Pteriomorphia</taxon>
        <taxon>Mytilida</taxon>
        <taxon>Mytiloidea</taxon>
        <taxon>Mytilidae</taxon>
        <taxon>Mytilinae</taxon>
        <taxon>Mytilus</taxon>
    </lineage>
</organism>
<dbReference type="InterPro" id="IPR011604">
    <property type="entry name" value="PDDEXK-like_dom_sf"/>
</dbReference>
<dbReference type="Proteomes" id="UP000596742">
    <property type="component" value="Unassembled WGS sequence"/>
</dbReference>
<protein>
    <recommendedName>
        <fullName evidence="1">YqaJ viral recombinase domain-containing protein</fullName>
    </recommendedName>
</protein>
<dbReference type="Gene3D" id="3.90.320.10">
    <property type="match status" value="1"/>
</dbReference>
<dbReference type="AlphaFoldDB" id="A0A8B6FZB7"/>
<dbReference type="EMBL" id="UYJE01007637">
    <property type="protein sequence ID" value="VDI56631.1"/>
    <property type="molecule type" value="Genomic_DNA"/>
</dbReference>